<organism evidence="3 4">
    <name type="scientific">Trifolium pratense</name>
    <name type="common">Red clover</name>
    <dbReference type="NCBI Taxonomy" id="57577"/>
    <lineage>
        <taxon>Eukaryota</taxon>
        <taxon>Viridiplantae</taxon>
        <taxon>Streptophyta</taxon>
        <taxon>Embryophyta</taxon>
        <taxon>Tracheophyta</taxon>
        <taxon>Spermatophyta</taxon>
        <taxon>Magnoliopsida</taxon>
        <taxon>eudicotyledons</taxon>
        <taxon>Gunneridae</taxon>
        <taxon>Pentapetalae</taxon>
        <taxon>rosids</taxon>
        <taxon>fabids</taxon>
        <taxon>Fabales</taxon>
        <taxon>Fabaceae</taxon>
        <taxon>Papilionoideae</taxon>
        <taxon>50 kb inversion clade</taxon>
        <taxon>NPAAA clade</taxon>
        <taxon>Hologalegina</taxon>
        <taxon>IRL clade</taxon>
        <taxon>Trifolieae</taxon>
        <taxon>Trifolium</taxon>
    </lineage>
</organism>
<accession>A0A2K3N6D1</accession>
<dbReference type="AlphaFoldDB" id="A0A2K3N6D1"/>
<keyword evidence="3" id="KW-0378">Hydrolase</keyword>
<keyword evidence="2" id="KW-1133">Transmembrane helix</keyword>
<evidence type="ECO:0000313" key="3">
    <source>
        <dbReference type="EMBL" id="PNX98592.1"/>
    </source>
</evidence>
<keyword evidence="3" id="KW-0482">Metalloprotease</keyword>
<keyword evidence="2" id="KW-0472">Membrane</keyword>
<proteinExistence type="predicted"/>
<feature type="compositionally biased region" description="Basic and acidic residues" evidence="1">
    <location>
        <begin position="234"/>
        <end position="246"/>
    </location>
</feature>
<evidence type="ECO:0000256" key="2">
    <source>
        <dbReference type="SAM" id="Phobius"/>
    </source>
</evidence>
<protein>
    <submittedName>
        <fullName evidence="3">ATP-dependent zinc metalloprotease ftsh chloroplastic-like</fullName>
    </submittedName>
</protein>
<feature type="region of interest" description="Disordered" evidence="1">
    <location>
        <begin position="226"/>
        <end position="246"/>
    </location>
</feature>
<reference evidence="3 4" key="2">
    <citation type="journal article" date="2017" name="Front. Plant Sci.">
        <title>Gene Classification and Mining of Molecular Markers Useful in Red Clover (Trifolium pratense) Breeding.</title>
        <authorList>
            <person name="Istvanek J."/>
            <person name="Dluhosova J."/>
            <person name="Dluhos P."/>
            <person name="Patkova L."/>
            <person name="Nedelnik J."/>
            <person name="Repkova J."/>
        </authorList>
    </citation>
    <scope>NUCLEOTIDE SEQUENCE [LARGE SCALE GENOMIC DNA]</scope>
    <source>
        <strain evidence="4">cv. Tatra</strain>
        <tissue evidence="3">Young leaves</tissue>
    </source>
</reference>
<comment type="caution">
    <text evidence="3">The sequence shown here is derived from an EMBL/GenBank/DDBJ whole genome shotgun (WGS) entry which is preliminary data.</text>
</comment>
<gene>
    <name evidence="3" type="ORF">L195_g021842</name>
</gene>
<sequence length="264" mass="30129">MDLIISHTPNPFLLSSSSLTPTLQNPNFFTLTPSFSNRRKLKLRASSTADPNGADGSSWSQSLERASKRFLVKFGDMVKKEIGVDLGDGVVKAGEFVDGVKKNVGSEFQTLSLSEFVEWNRFEHWKNLKNWDPRRIGALVLYIFVVAFACRGFYVAIQATFINRQRKELTEAYMEALIPEPSPTNIRRFKKGLWRKTMPKGLKMKKFIERPDGTLVHDTNYVGEDAWEDDQDTSEEHVKQFIEDDERLNSEEKKTKDLAISGSL</sequence>
<evidence type="ECO:0000313" key="4">
    <source>
        <dbReference type="Proteomes" id="UP000236291"/>
    </source>
</evidence>
<keyword evidence="3" id="KW-0645">Protease</keyword>
<keyword evidence="2" id="KW-0812">Transmembrane</keyword>
<reference evidence="3 4" key="1">
    <citation type="journal article" date="2014" name="Am. J. Bot.">
        <title>Genome assembly and annotation for red clover (Trifolium pratense; Fabaceae).</title>
        <authorList>
            <person name="Istvanek J."/>
            <person name="Jaros M."/>
            <person name="Krenek A."/>
            <person name="Repkova J."/>
        </authorList>
    </citation>
    <scope>NUCLEOTIDE SEQUENCE [LARGE SCALE GENOMIC DNA]</scope>
    <source>
        <strain evidence="4">cv. Tatra</strain>
        <tissue evidence="3">Young leaves</tissue>
    </source>
</reference>
<feature type="transmembrane region" description="Helical" evidence="2">
    <location>
        <begin position="136"/>
        <end position="157"/>
    </location>
</feature>
<dbReference type="GO" id="GO:0008237">
    <property type="term" value="F:metallopeptidase activity"/>
    <property type="evidence" value="ECO:0007669"/>
    <property type="project" value="UniProtKB-KW"/>
</dbReference>
<dbReference type="Proteomes" id="UP000236291">
    <property type="component" value="Unassembled WGS sequence"/>
</dbReference>
<evidence type="ECO:0000256" key="1">
    <source>
        <dbReference type="SAM" id="MobiDB-lite"/>
    </source>
</evidence>
<dbReference type="STRING" id="57577.A0A2K3N6D1"/>
<dbReference type="GO" id="GO:0006508">
    <property type="term" value="P:proteolysis"/>
    <property type="evidence" value="ECO:0007669"/>
    <property type="project" value="UniProtKB-KW"/>
</dbReference>
<dbReference type="EMBL" id="ASHM01016816">
    <property type="protein sequence ID" value="PNX98592.1"/>
    <property type="molecule type" value="Genomic_DNA"/>
</dbReference>
<name>A0A2K3N6D1_TRIPR</name>